<comment type="caution">
    <text evidence="2">The sequence shown here is derived from an EMBL/GenBank/DDBJ whole genome shotgun (WGS) entry which is preliminary data.</text>
</comment>
<dbReference type="GO" id="GO:0032259">
    <property type="term" value="P:methylation"/>
    <property type="evidence" value="ECO:0007669"/>
    <property type="project" value="UniProtKB-KW"/>
</dbReference>
<keyword evidence="3" id="KW-1185">Reference proteome</keyword>
<dbReference type="CDD" id="cd02440">
    <property type="entry name" value="AdoMet_MTases"/>
    <property type="match status" value="1"/>
</dbReference>
<reference evidence="2" key="1">
    <citation type="submission" date="2023-06" db="EMBL/GenBank/DDBJ databases">
        <title>Genome-scale phylogeny and comparative genomics of the fungal order Sordariales.</title>
        <authorList>
            <consortium name="Lawrence Berkeley National Laboratory"/>
            <person name="Hensen N."/>
            <person name="Bonometti L."/>
            <person name="Westerberg I."/>
            <person name="Brannstrom I.O."/>
            <person name="Guillou S."/>
            <person name="Cros-Aarteil S."/>
            <person name="Calhoun S."/>
            <person name="Haridas S."/>
            <person name="Kuo A."/>
            <person name="Mondo S."/>
            <person name="Pangilinan J."/>
            <person name="Riley R."/>
            <person name="Labutti K."/>
            <person name="Andreopoulos B."/>
            <person name="Lipzen A."/>
            <person name="Chen C."/>
            <person name="Yanf M."/>
            <person name="Daum C."/>
            <person name="Ng V."/>
            <person name="Clum A."/>
            <person name="Steindorff A."/>
            <person name="Ohm R."/>
            <person name="Martin F."/>
            <person name="Silar P."/>
            <person name="Natvig D."/>
            <person name="Lalanne C."/>
            <person name="Gautier V."/>
            <person name="Ament-Velasquez S.L."/>
            <person name="Kruys A."/>
            <person name="Hutchinson M.I."/>
            <person name="Powell A.J."/>
            <person name="Barry K."/>
            <person name="Miller A.N."/>
            <person name="Grigoriev I.V."/>
            <person name="Debuchy R."/>
            <person name="Gladieux P."/>
            <person name="Thoren M.H."/>
            <person name="Johannesson H."/>
        </authorList>
    </citation>
    <scope>NUCLEOTIDE SEQUENCE</scope>
    <source>
        <strain evidence="2">SMH2532-1</strain>
    </source>
</reference>
<dbReference type="Gene3D" id="3.40.50.150">
    <property type="entry name" value="Vaccinia Virus protein VP39"/>
    <property type="match status" value="1"/>
</dbReference>
<dbReference type="Pfam" id="PF13489">
    <property type="entry name" value="Methyltransf_23"/>
    <property type="match status" value="1"/>
</dbReference>
<dbReference type="GO" id="GO:0008168">
    <property type="term" value="F:methyltransferase activity"/>
    <property type="evidence" value="ECO:0007669"/>
    <property type="project" value="UniProtKB-KW"/>
</dbReference>
<proteinExistence type="predicted"/>
<organism evidence="2 3">
    <name type="scientific">Cercophora newfieldiana</name>
    <dbReference type="NCBI Taxonomy" id="92897"/>
    <lineage>
        <taxon>Eukaryota</taxon>
        <taxon>Fungi</taxon>
        <taxon>Dikarya</taxon>
        <taxon>Ascomycota</taxon>
        <taxon>Pezizomycotina</taxon>
        <taxon>Sordariomycetes</taxon>
        <taxon>Sordariomycetidae</taxon>
        <taxon>Sordariales</taxon>
        <taxon>Lasiosphaeriaceae</taxon>
        <taxon>Cercophora</taxon>
    </lineage>
</organism>
<dbReference type="EMBL" id="JAULSV010000005">
    <property type="protein sequence ID" value="KAK0643724.1"/>
    <property type="molecule type" value="Genomic_DNA"/>
</dbReference>
<sequence length="227" mass="24897">MTDNPTRFNAEALTWDTRPNVLLATSLAHTAYLSHLPPQPTLSTLSVLEIGCGTGLLSLRLAPSVRSLTAVDAADGMIAMLSHKLTAPESPAKETKNVRAVCALLTDPDDERIATDPVTGERIPRRRFDVVVSHLVLHHIPDLEGLFKTNFGPEARRFHPEAKMAEVERHGVERGEMRGLLEGAGFVDVRVETAFEMEKKVETVLGNGVLGETMVFPFLICLGRRPE</sequence>
<evidence type="ECO:0000256" key="1">
    <source>
        <dbReference type="ARBA" id="ARBA00022679"/>
    </source>
</evidence>
<accession>A0AA39Y0H4</accession>
<dbReference type="Proteomes" id="UP001174936">
    <property type="component" value="Unassembled WGS sequence"/>
</dbReference>
<dbReference type="AlphaFoldDB" id="A0AA39Y0H4"/>
<evidence type="ECO:0000313" key="3">
    <source>
        <dbReference type="Proteomes" id="UP001174936"/>
    </source>
</evidence>
<name>A0AA39Y0H4_9PEZI</name>
<protein>
    <submittedName>
        <fullName evidence="2">S-adenosyl-L-methionine-dependent methyltransferase</fullName>
    </submittedName>
</protein>
<dbReference type="InterPro" id="IPR029063">
    <property type="entry name" value="SAM-dependent_MTases_sf"/>
</dbReference>
<keyword evidence="1" id="KW-0808">Transferase</keyword>
<dbReference type="SUPFAM" id="SSF53335">
    <property type="entry name" value="S-adenosyl-L-methionine-dependent methyltransferases"/>
    <property type="match status" value="1"/>
</dbReference>
<evidence type="ECO:0000313" key="2">
    <source>
        <dbReference type="EMBL" id="KAK0643724.1"/>
    </source>
</evidence>
<gene>
    <name evidence="2" type="ORF">B0T16DRAFT_430228</name>
</gene>
<dbReference type="PANTHER" id="PTHR43861">
    <property type="entry name" value="TRANS-ACONITATE 2-METHYLTRANSFERASE-RELATED"/>
    <property type="match status" value="1"/>
</dbReference>
<keyword evidence="2" id="KW-0489">Methyltransferase</keyword>
<dbReference type="PANTHER" id="PTHR43861:SF3">
    <property type="entry name" value="PUTATIVE (AFU_ORTHOLOGUE AFUA_2G14390)-RELATED"/>
    <property type="match status" value="1"/>
</dbReference>